<proteinExistence type="inferred from homology"/>
<name>A0A5C5ZZZ1_9BACT</name>
<dbReference type="PROSITE" id="PS51198">
    <property type="entry name" value="UVRD_HELICASE_ATP_BIND"/>
    <property type="match status" value="1"/>
</dbReference>
<dbReference type="GO" id="GO:0003677">
    <property type="term" value="F:DNA binding"/>
    <property type="evidence" value="ECO:0007669"/>
    <property type="project" value="InterPro"/>
</dbReference>
<dbReference type="PANTHER" id="PTHR11070:SF64">
    <property type="entry name" value="ATP-DEPENDENT DNA HELICASE REP"/>
    <property type="match status" value="1"/>
</dbReference>
<keyword evidence="2 10" id="KW-0547">Nucleotide-binding</keyword>
<feature type="region of interest" description="Disordered" evidence="11">
    <location>
        <begin position="652"/>
        <end position="674"/>
    </location>
</feature>
<reference evidence="14 15" key="1">
    <citation type="submission" date="2019-02" db="EMBL/GenBank/DDBJ databases">
        <title>Deep-cultivation of Planctomycetes and their phenomic and genomic characterization uncovers novel biology.</title>
        <authorList>
            <person name="Wiegand S."/>
            <person name="Jogler M."/>
            <person name="Boedeker C."/>
            <person name="Pinto D."/>
            <person name="Vollmers J."/>
            <person name="Rivas-Marin E."/>
            <person name="Kohn T."/>
            <person name="Peeters S.H."/>
            <person name="Heuer A."/>
            <person name="Rast P."/>
            <person name="Oberbeckmann S."/>
            <person name="Bunk B."/>
            <person name="Jeske O."/>
            <person name="Meyerdierks A."/>
            <person name="Storesund J.E."/>
            <person name="Kallscheuer N."/>
            <person name="Luecker S."/>
            <person name="Lage O.M."/>
            <person name="Pohl T."/>
            <person name="Merkel B.J."/>
            <person name="Hornburger P."/>
            <person name="Mueller R.-W."/>
            <person name="Bruemmer F."/>
            <person name="Labrenz M."/>
            <person name="Spormann A.M."/>
            <person name="Op Den Camp H."/>
            <person name="Overmann J."/>
            <person name="Amann R."/>
            <person name="Jetten M.S.M."/>
            <person name="Mascher T."/>
            <person name="Medema M.H."/>
            <person name="Devos D.P."/>
            <person name="Kaster A.-K."/>
            <person name="Ovreas L."/>
            <person name="Rohde M."/>
            <person name="Galperin M.Y."/>
            <person name="Jogler C."/>
        </authorList>
    </citation>
    <scope>NUCLEOTIDE SEQUENCE [LARGE SCALE GENOMIC DNA]</scope>
    <source>
        <strain evidence="14 15">Pla100</strain>
    </source>
</reference>
<feature type="binding site" evidence="10">
    <location>
        <begin position="28"/>
        <end position="35"/>
    </location>
    <ligand>
        <name>ATP</name>
        <dbReference type="ChEBI" id="CHEBI:30616"/>
    </ligand>
</feature>
<evidence type="ECO:0000256" key="11">
    <source>
        <dbReference type="SAM" id="MobiDB-lite"/>
    </source>
</evidence>
<dbReference type="InterPro" id="IPR013986">
    <property type="entry name" value="DExx_box_DNA_helicase_dom_sf"/>
</dbReference>
<dbReference type="EMBL" id="SJPM01000010">
    <property type="protein sequence ID" value="TWT93134.1"/>
    <property type="molecule type" value="Genomic_DNA"/>
</dbReference>
<dbReference type="CDD" id="cd18807">
    <property type="entry name" value="SF1_C_UvrD"/>
    <property type="match status" value="1"/>
</dbReference>
<dbReference type="EC" id="5.6.2.4" evidence="8"/>
<dbReference type="GO" id="GO:0043138">
    <property type="term" value="F:3'-5' DNA helicase activity"/>
    <property type="evidence" value="ECO:0007669"/>
    <property type="project" value="UniProtKB-EC"/>
</dbReference>
<dbReference type="GO" id="GO:0000725">
    <property type="term" value="P:recombinational repair"/>
    <property type="evidence" value="ECO:0007669"/>
    <property type="project" value="TreeGrafter"/>
</dbReference>
<dbReference type="Pfam" id="PF00580">
    <property type="entry name" value="UvrD-helicase"/>
    <property type="match status" value="1"/>
</dbReference>
<evidence type="ECO:0000313" key="14">
    <source>
        <dbReference type="EMBL" id="TWT93134.1"/>
    </source>
</evidence>
<keyword evidence="6" id="KW-0413">Isomerase</keyword>
<evidence type="ECO:0000256" key="10">
    <source>
        <dbReference type="PROSITE-ProRule" id="PRU00560"/>
    </source>
</evidence>
<dbReference type="Gene3D" id="3.40.50.300">
    <property type="entry name" value="P-loop containing nucleotide triphosphate hydrolases"/>
    <property type="match status" value="2"/>
</dbReference>
<dbReference type="InterPro" id="IPR027417">
    <property type="entry name" value="P-loop_NTPase"/>
</dbReference>
<dbReference type="InterPro" id="IPR014016">
    <property type="entry name" value="UvrD-like_ATP-bd"/>
</dbReference>
<dbReference type="RefSeq" id="WP_146579967.1">
    <property type="nucleotide sequence ID" value="NZ_SJPM01000010.1"/>
</dbReference>
<evidence type="ECO:0000256" key="7">
    <source>
        <dbReference type="ARBA" id="ARBA00034617"/>
    </source>
</evidence>
<sequence>MNGFSVEGLNPPQAEAVQTLSGPLLVLAGAGTGKTRVVTFRIANLIKHGTQPQRILAVTFTNKAAGEMQDRVGELLGHKNKPRRRRGEPATPKPMVSTFHSQCVRILREHANALGFPKKFSIYDRSDQESIARQILRELRLPGTAIKPSDMLNIISGWKSASVKPEQAGMIASTDKEHFAASGYRRYQNALRARGAMDFDDLLLYTEELLTGHEEIRLAEASKYDHVLVDEYQDTNGSQYRITKALVQDHRNLCVVGDDDQSIYAWRGADVSHILSFSNDWPDAKIVWLEDNYRSTGAILQMANTLIAFNTERHDKVLKPDLPMGKRPRIVQHKDEQTEAETIVREIRHLIDNEHIQPKNIAILFRTNEQPRLFETELRKADVPYVMLGSQSFFDRREVKDMVAYLKWIDQPDDEVSLLRIVNTPARGLGTKTTRMLIERAVARGVSVWQIMQDASVVDELPAAAQRGIAGLKQLCTDVQQRAANDSLREAMETLLQRTAYGEEIARMYDQPEERESRMASLGEVTNAIAAYEDKSEKPDLSGFLSEIALSGREMGSEKDKLAMKNAVWLLTMHAAKGLEFPVVYLVGMEDGILPHSRSVKSGNESDIAEERRLCYVGITRAQDTLTMSLALTRRKWGKPIPTTPSRFLYEITGKADNPNKYRKQGKRGQPTKR</sequence>
<feature type="compositionally biased region" description="Basic residues" evidence="11">
    <location>
        <begin position="661"/>
        <end position="674"/>
    </location>
</feature>
<dbReference type="SUPFAM" id="SSF52540">
    <property type="entry name" value="P-loop containing nucleoside triphosphate hydrolases"/>
    <property type="match status" value="1"/>
</dbReference>
<dbReference type="OrthoDB" id="9810135at2"/>
<evidence type="ECO:0000256" key="1">
    <source>
        <dbReference type="ARBA" id="ARBA00009922"/>
    </source>
</evidence>
<dbReference type="Gene3D" id="1.10.10.160">
    <property type="match status" value="1"/>
</dbReference>
<keyword evidence="4 10" id="KW-0347">Helicase</keyword>
<dbReference type="AlphaFoldDB" id="A0A5C5ZZZ1"/>
<dbReference type="InterPro" id="IPR000212">
    <property type="entry name" value="DNA_helicase_UvrD/REP"/>
</dbReference>
<dbReference type="CDD" id="cd17932">
    <property type="entry name" value="DEXQc_UvrD"/>
    <property type="match status" value="1"/>
</dbReference>
<dbReference type="Proteomes" id="UP000316213">
    <property type="component" value="Unassembled WGS sequence"/>
</dbReference>
<dbReference type="GO" id="GO:0005524">
    <property type="term" value="F:ATP binding"/>
    <property type="evidence" value="ECO:0007669"/>
    <property type="project" value="UniProtKB-UniRule"/>
</dbReference>
<comment type="catalytic activity">
    <reaction evidence="9">
        <text>ATP + H2O = ADP + phosphate + H(+)</text>
        <dbReference type="Rhea" id="RHEA:13065"/>
        <dbReference type="ChEBI" id="CHEBI:15377"/>
        <dbReference type="ChEBI" id="CHEBI:15378"/>
        <dbReference type="ChEBI" id="CHEBI:30616"/>
        <dbReference type="ChEBI" id="CHEBI:43474"/>
        <dbReference type="ChEBI" id="CHEBI:456216"/>
        <dbReference type="EC" id="5.6.2.4"/>
    </reaction>
</comment>
<keyword evidence="3 10" id="KW-0378">Hydrolase</keyword>
<protein>
    <recommendedName>
        <fullName evidence="8">DNA 3'-5' helicase</fullName>
        <ecNumber evidence="8">5.6.2.4</ecNumber>
    </recommendedName>
</protein>
<evidence type="ECO:0000259" key="13">
    <source>
        <dbReference type="PROSITE" id="PS51217"/>
    </source>
</evidence>
<evidence type="ECO:0000256" key="4">
    <source>
        <dbReference type="ARBA" id="ARBA00022806"/>
    </source>
</evidence>
<dbReference type="PANTHER" id="PTHR11070">
    <property type="entry name" value="UVRD / RECB / PCRA DNA HELICASE FAMILY MEMBER"/>
    <property type="match status" value="1"/>
</dbReference>
<evidence type="ECO:0000313" key="15">
    <source>
        <dbReference type="Proteomes" id="UP000316213"/>
    </source>
</evidence>
<dbReference type="InterPro" id="IPR014017">
    <property type="entry name" value="DNA_helicase_UvrD-like_C"/>
</dbReference>
<comment type="catalytic activity">
    <reaction evidence="7">
        <text>Couples ATP hydrolysis with the unwinding of duplex DNA by translocating in the 3'-5' direction.</text>
        <dbReference type="EC" id="5.6.2.4"/>
    </reaction>
</comment>
<keyword evidence="15" id="KW-1185">Reference proteome</keyword>
<organism evidence="14 15">
    <name type="scientific">Neorhodopirellula pilleata</name>
    <dbReference type="NCBI Taxonomy" id="2714738"/>
    <lineage>
        <taxon>Bacteria</taxon>
        <taxon>Pseudomonadati</taxon>
        <taxon>Planctomycetota</taxon>
        <taxon>Planctomycetia</taxon>
        <taxon>Pirellulales</taxon>
        <taxon>Pirellulaceae</taxon>
        <taxon>Neorhodopirellula</taxon>
    </lineage>
</organism>
<comment type="similarity">
    <text evidence="1">Belongs to the helicase family. UvrD subfamily.</text>
</comment>
<dbReference type="GO" id="GO:0005829">
    <property type="term" value="C:cytosol"/>
    <property type="evidence" value="ECO:0007669"/>
    <property type="project" value="TreeGrafter"/>
</dbReference>
<comment type="caution">
    <text evidence="14">The sequence shown here is derived from an EMBL/GenBank/DDBJ whole genome shotgun (WGS) entry which is preliminary data.</text>
</comment>
<feature type="domain" description="UvrD-like helicase ATP-binding" evidence="12">
    <location>
        <begin position="7"/>
        <end position="296"/>
    </location>
</feature>
<evidence type="ECO:0000256" key="2">
    <source>
        <dbReference type="ARBA" id="ARBA00022741"/>
    </source>
</evidence>
<keyword evidence="5 10" id="KW-0067">ATP-binding</keyword>
<dbReference type="Pfam" id="PF13361">
    <property type="entry name" value="UvrD_C"/>
    <property type="match status" value="1"/>
</dbReference>
<evidence type="ECO:0000256" key="3">
    <source>
        <dbReference type="ARBA" id="ARBA00022801"/>
    </source>
</evidence>
<evidence type="ECO:0000256" key="5">
    <source>
        <dbReference type="ARBA" id="ARBA00022840"/>
    </source>
</evidence>
<dbReference type="GO" id="GO:0016887">
    <property type="term" value="F:ATP hydrolysis activity"/>
    <property type="evidence" value="ECO:0007669"/>
    <property type="project" value="RHEA"/>
</dbReference>
<gene>
    <name evidence="14" type="primary">pcrA_2</name>
    <name evidence="14" type="ORF">Pla100_44510</name>
</gene>
<feature type="domain" description="UvrD-like helicase C-terminal" evidence="13">
    <location>
        <begin position="297"/>
        <end position="578"/>
    </location>
</feature>
<dbReference type="PROSITE" id="PS51217">
    <property type="entry name" value="UVRD_HELICASE_CTER"/>
    <property type="match status" value="1"/>
</dbReference>
<dbReference type="Gene3D" id="1.10.486.10">
    <property type="entry name" value="PCRA, domain 4"/>
    <property type="match status" value="1"/>
</dbReference>
<evidence type="ECO:0000256" key="8">
    <source>
        <dbReference type="ARBA" id="ARBA00034808"/>
    </source>
</evidence>
<feature type="region of interest" description="Disordered" evidence="11">
    <location>
        <begin position="75"/>
        <end position="95"/>
    </location>
</feature>
<evidence type="ECO:0000256" key="6">
    <source>
        <dbReference type="ARBA" id="ARBA00023235"/>
    </source>
</evidence>
<evidence type="ECO:0000256" key="9">
    <source>
        <dbReference type="ARBA" id="ARBA00048988"/>
    </source>
</evidence>
<accession>A0A5C5ZZZ1</accession>
<evidence type="ECO:0000259" key="12">
    <source>
        <dbReference type="PROSITE" id="PS51198"/>
    </source>
</evidence>